<dbReference type="InterPro" id="IPR011010">
    <property type="entry name" value="DNA_brk_join_enz"/>
</dbReference>
<evidence type="ECO:0000256" key="2">
    <source>
        <dbReference type="ARBA" id="ARBA00023125"/>
    </source>
</evidence>
<sequence length="346" mass="39648">MNVKHKGEFQRRKYLQDHCGPYLGLVSEYLEGVAKLRYRNVGLVRKLLCPFFRFLWERGIVSLKDVVPATVTAFQVWARENGFASAATDTSALSVFFQWLIVEERYFEDSPVIPAIHGKRKRARTGRPYSQEDISQIRQLLDVRGNERLRAFFEIANESGLRKSEIYRLRLEDLVIEQRSLKVGLPNKSMTERLAFFGDRASCRILEWLSVRKPDCGHGFLFHNHYGAPLLRNTTQEEFKRILCKMYRGRMAHETGLETFSIHRLRHTLASKLASNGADANTLMNVLGWVSPSSLESYTRLSEEAKVQGFVWASERAEQQLKNGTGKRTLTAEEFLNGVPDLCAVG</sequence>
<dbReference type="InterPro" id="IPR002104">
    <property type="entry name" value="Integrase_catalytic"/>
</dbReference>
<reference evidence="6" key="1">
    <citation type="submission" date="2011-01" db="EMBL/GenBank/DDBJ databases">
        <title>Complete sequence of chromosome of Acidobacterium sp. MP5ACTX9.</title>
        <authorList>
            <consortium name="US DOE Joint Genome Institute"/>
            <person name="Lucas S."/>
            <person name="Copeland A."/>
            <person name="Lapidus A."/>
            <person name="Cheng J.-F."/>
            <person name="Goodwin L."/>
            <person name="Pitluck S."/>
            <person name="Teshima H."/>
            <person name="Detter J.C."/>
            <person name="Han C."/>
            <person name="Tapia R."/>
            <person name="Land M."/>
            <person name="Hauser L."/>
            <person name="Kyrpides N."/>
            <person name="Ivanova N."/>
            <person name="Ovchinnikova G."/>
            <person name="Pagani I."/>
            <person name="Rawat S.R."/>
            <person name="Mannisto M."/>
            <person name="Haggblom M.M."/>
            <person name="Woyke T."/>
        </authorList>
    </citation>
    <scope>NUCLEOTIDE SEQUENCE [LARGE SCALE GENOMIC DNA]</scope>
    <source>
        <strain evidence="6">MP5ACTX9</strain>
    </source>
</reference>
<dbReference type="PANTHER" id="PTHR30349:SF41">
    <property type="entry name" value="INTEGRASE_RECOMBINASE PROTEIN MJ0367-RELATED"/>
    <property type="match status" value="1"/>
</dbReference>
<feature type="domain" description="Tyr recombinase" evidence="4">
    <location>
        <begin position="124"/>
        <end position="311"/>
    </location>
</feature>
<dbReference type="GO" id="GO:0003677">
    <property type="term" value="F:DNA binding"/>
    <property type="evidence" value="ECO:0007669"/>
    <property type="project" value="UniProtKB-KW"/>
</dbReference>
<evidence type="ECO:0000313" key="5">
    <source>
        <dbReference type="EMBL" id="ADW67174.1"/>
    </source>
</evidence>
<keyword evidence="2" id="KW-0238">DNA-binding</keyword>
<dbReference type="KEGG" id="acm:AciX9_0083"/>
<dbReference type="PANTHER" id="PTHR30349">
    <property type="entry name" value="PHAGE INTEGRASE-RELATED"/>
    <property type="match status" value="1"/>
</dbReference>
<dbReference type="PaxDb" id="1198114-AciX9_0083"/>
<dbReference type="STRING" id="1198114.AciX9_0083"/>
<gene>
    <name evidence="5" type="ordered locus">AciX9_0083</name>
</gene>
<dbReference type="AlphaFoldDB" id="E8X4Y2"/>
<evidence type="ECO:0000313" key="6">
    <source>
        <dbReference type="Proteomes" id="UP000000343"/>
    </source>
</evidence>
<dbReference type="PROSITE" id="PS51898">
    <property type="entry name" value="TYR_RECOMBINASE"/>
    <property type="match status" value="1"/>
</dbReference>
<dbReference type="Pfam" id="PF00589">
    <property type="entry name" value="Phage_integrase"/>
    <property type="match status" value="1"/>
</dbReference>
<dbReference type="InterPro" id="IPR050090">
    <property type="entry name" value="Tyrosine_recombinase_XerCD"/>
</dbReference>
<accession>E8X4Y2</accession>
<dbReference type="EMBL" id="CP002480">
    <property type="protein sequence ID" value="ADW67174.1"/>
    <property type="molecule type" value="Genomic_DNA"/>
</dbReference>
<comment type="similarity">
    <text evidence="1">Belongs to the 'phage' integrase family.</text>
</comment>
<name>E8X4Y2_GRATM</name>
<evidence type="ECO:0000259" key="4">
    <source>
        <dbReference type="PROSITE" id="PS51898"/>
    </source>
</evidence>
<protein>
    <submittedName>
        <fullName evidence="5">Integrase family protein</fullName>
    </submittedName>
</protein>
<dbReference type="eggNOG" id="COG4974">
    <property type="taxonomic scope" value="Bacteria"/>
</dbReference>
<proteinExistence type="inferred from homology"/>
<dbReference type="HOGENOM" id="CLU_697851_0_0_0"/>
<evidence type="ECO:0000256" key="1">
    <source>
        <dbReference type="ARBA" id="ARBA00008857"/>
    </source>
</evidence>
<dbReference type="SUPFAM" id="SSF56349">
    <property type="entry name" value="DNA breaking-rejoining enzymes"/>
    <property type="match status" value="1"/>
</dbReference>
<dbReference type="GO" id="GO:0006310">
    <property type="term" value="P:DNA recombination"/>
    <property type="evidence" value="ECO:0007669"/>
    <property type="project" value="UniProtKB-KW"/>
</dbReference>
<keyword evidence="6" id="KW-1185">Reference proteome</keyword>
<dbReference type="GO" id="GO:0015074">
    <property type="term" value="P:DNA integration"/>
    <property type="evidence" value="ECO:0007669"/>
    <property type="project" value="InterPro"/>
</dbReference>
<dbReference type="Proteomes" id="UP000000343">
    <property type="component" value="Chromosome"/>
</dbReference>
<dbReference type="Gene3D" id="1.10.443.10">
    <property type="entry name" value="Intergrase catalytic core"/>
    <property type="match status" value="1"/>
</dbReference>
<evidence type="ECO:0000256" key="3">
    <source>
        <dbReference type="ARBA" id="ARBA00023172"/>
    </source>
</evidence>
<dbReference type="CDD" id="cd00397">
    <property type="entry name" value="DNA_BRE_C"/>
    <property type="match status" value="1"/>
</dbReference>
<organism evidence="6">
    <name type="scientific">Granulicella tundricola (strain ATCC BAA-1859 / DSM 23138 / MP5ACTX9)</name>
    <dbReference type="NCBI Taxonomy" id="1198114"/>
    <lineage>
        <taxon>Bacteria</taxon>
        <taxon>Pseudomonadati</taxon>
        <taxon>Acidobacteriota</taxon>
        <taxon>Terriglobia</taxon>
        <taxon>Terriglobales</taxon>
        <taxon>Acidobacteriaceae</taxon>
        <taxon>Granulicella</taxon>
    </lineage>
</organism>
<dbReference type="Gene3D" id="1.10.150.130">
    <property type="match status" value="1"/>
</dbReference>
<dbReference type="InterPro" id="IPR013762">
    <property type="entry name" value="Integrase-like_cat_sf"/>
</dbReference>
<keyword evidence="3" id="KW-0233">DNA recombination</keyword>
<dbReference type="InterPro" id="IPR010998">
    <property type="entry name" value="Integrase_recombinase_N"/>
</dbReference>